<dbReference type="AlphaFoldDB" id="A0AAQ3SEE6"/>
<evidence type="ECO:0000313" key="1">
    <source>
        <dbReference type="EMBL" id="WVZ48721.1"/>
    </source>
</evidence>
<keyword evidence="2" id="KW-1185">Reference proteome</keyword>
<protein>
    <submittedName>
        <fullName evidence="1">Uncharacterized protein</fullName>
    </submittedName>
</protein>
<proteinExistence type="predicted"/>
<dbReference type="EMBL" id="CP144745">
    <property type="protein sequence ID" value="WVZ48721.1"/>
    <property type="molecule type" value="Genomic_DNA"/>
</dbReference>
<dbReference type="Proteomes" id="UP001341281">
    <property type="component" value="Chromosome 01"/>
</dbReference>
<organism evidence="1 2">
    <name type="scientific">Paspalum notatum var. saurae</name>
    <dbReference type="NCBI Taxonomy" id="547442"/>
    <lineage>
        <taxon>Eukaryota</taxon>
        <taxon>Viridiplantae</taxon>
        <taxon>Streptophyta</taxon>
        <taxon>Embryophyta</taxon>
        <taxon>Tracheophyta</taxon>
        <taxon>Spermatophyta</taxon>
        <taxon>Magnoliopsida</taxon>
        <taxon>Liliopsida</taxon>
        <taxon>Poales</taxon>
        <taxon>Poaceae</taxon>
        <taxon>PACMAD clade</taxon>
        <taxon>Panicoideae</taxon>
        <taxon>Andropogonodae</taxon>
        <taxon>Paspaleae</taxon>
        <taxon>Paspalinae</taxon>
        <taxon>Paspalum</taxon>
    </lineage>
</organism>
<gene>
    <name evidence="1" type="ORF">U9M48_000140</name>
</gene>
<evidence type="ECO:0000313" key="2">
    <source>
        <dbReference type="Proteomes" id="UP001341281"/>
    </source>
</evidence>
<accession>A0AAQ3SEE6</accession>
<name>A0AAQ3SEE6_PASNO</name>
<reference evidence="1 2" key="1">
    <citation type="submission" date="2024-02" db="EMBL/GenBank/DDBJ databases">
        <title>High-quality chromosome-scale genome assembly of Pensacola bahiagrass (Paspalum notatum Flugge var. saurae).</title>
        <authorList>
            <person name="Vega J.M."/>
            <person name="Podio M."/>
            <person name="Orjuela J."/>
            <person name="Siena L.A."/>
            <person name="Pessino S.C."/>
            <person name="Combes M.C."/>
            <person name="Mariac C."/>
            <person name="Albertini E."/>
            <person name="Pupilli F."/>
            <person name="Ortiz J.P.A."/>
            <person name="Leblanc O."/>
        </authorList>
    </citation>
    <scope>NUCLEOTIDE SEQUENCE [LARGE SCALE GENOMIC DNA]</scope>
    <source>
        <strain evidence="1">R1</strain>
        <tissue evidence="1">Leaf</tissue>
    </source>
</reference>
<sequence>MQGREPATPGLVPSLPSSCVDPPPRLLSCRSTTAALPPSRIRAHRAAAASGLHRRHRSVLLQLRCGPPPPLRLPAPRRRLVLLRWVLYLYIKREQKKVVGMAVRRAAVVRSICIEPLIAISSRLPLKILPQPGDAPCKRKHTGTKDYLEMVEEYKKRWMEFKF</sequence>